<keyword evidence="1" id="KW-0812">Transmembrane</keyword>
<gene>
    <name evidence="2" type="ORF">BOQ54_13070</name>
</gene>
<keyword evidence="3" id="KW-1185">Reference proteome</keyword>
<dbReference type="EMBL" id="CP018095">
    <property type="protein sequence ID" value="APF38141.1"/>
    <property type="molecule type" value="Genomic_DNA"/>
</dbReference>
<organism evidence="2 3">
    <name type="scientific">Chelatococcus daeguensis</name>
    <dbReference type="NCBI Taxonomy" id="444444"/>
    <lineage>
        <taxon>Bacteria</taxon>
        <taxon>Pseudomonadati</taxon>
        <taxon>Pseudomonadota</taxon>
        <taxon>Alphaproteobacteria</taxon>
        <taxon>Hyphomicrobiales</taxon>
        <taxon>Chelatococcaceae</taxon>
        <taxon>Chelatococcus</taxon>
    </lineage>
</organism>
<evidence type="ECO:0000313" key="2">
    <source>
        <dbReference type="EMBL" id="APF38141.1"/>
    </source>
</evidence>
<keyword evidence="1" id="KW-0472">Membrane</keyword>
<accession>A0AAC9JT70</accession>
<proteinExistence type="predicted"/>
<keyword evidence="1" id="KW-1133">Transmembrane helix</keyword>
<sequence length="72" mass="7683">MNVNDPIRLSDIRRPRAVAASVTRVEAERQFKFSLVLLVILTLGTAVVAIGTGIGTSQTIAREPAVIVHSVS</sequence>
<name>A0AAC9JT70_9HYPH</name>
<dbReference type="AlphaFoldDB" id="A0AAC9JT70"/>
<evidence type="ECO:0000313" key="3">
    <source>
        <dbReference type="Proteomes" id="UP000182703"/>
    </source>
</evidence>
<evidence type="ECO:0000256" key="1">
    <source>
        <dbReference type="SAM" id="Phobius"/>
    </source>
</evidence>
<dbReference type="Proteomes" id="UP000182703">
    <property type="component" value="Chromosome"/>
</dbReference>
<reference evidence="2 3" key="1">
    <citation type="submission" date="2016-11" db="EMBL/GenBank/DDBJ databases">
        <title>Complete genome sequence of the aerobically denitrifying bacterium Chelatococcus daeguensis TAD1.</title>
        <authorList>
            <person name="Yang Y."/>
            <person name="Huang S."/>
            <person name="Lin E."/>
        </authorList>
    </citation>
    <scope>NUCLEOTIDE SEQUENCE [LARGE SCALE GENOMIC DNA]</scope>
    <source>
        <strain evidence="2 3">TAD1</strain>
    </source>
</reference>
<dbReference type="KEGG" id="cdq:BOQ54_13070"/>
<dbReference type="RefSeq" id="WP_063189919.1">
    <property type="nucleotide sequence ID" value="NZ_CP018095.1"/>
</dbReference>
<protein>
    <submittedName>
        <fullName evidence="2">Uncharacterized protein</fullName>
    </submittedName>
</protein>
<feature type="transmembrane region" description="Helical" evidence="1">
    <location>
        <begin position="33"/>
        <end position="54"/>
    </location>
</feature>